<evidence type="ECO:0000313" key="5">
    <source>
        <dbReference type="EMBL" id="GFQ07916.1"/>
    </source>
</evidence>
<proteinExistence type="predicted"/>
<dbReference type="EMBL" id="BMAC01001232">
    <property type="protein sequence ID" value="GFQ06424.1"/>
    <property type="molecule type" value="Genomic_DNA"/>
</dbReference>
<feature type="non-terminal residue" evidence="5">
    <location>
        <position position="1"/>
    </location>
</feature>
<keyword evidence="6" id="KW-1185">Reference proteome</keyword>
<evidence type="ECO:0000313" key="3">
    <source>
        <dbReference type="EMBL" id="GFP98836.1"/>
    </source>
</evidence>
<dbReference type="Gene3D" id="1.20.58.1040">
    <property type="match status" value="1"/>
</dbReference>
<comment type="caution">
    <text evidence="5">The sequence shown here is derived from an EMBL/GenBank/DDBJ whole genome shotgun (WGS) entry which is preliminary data.</text>
</comment>
<accession>A0A830DMD9</accession>
<evidence type="ECO:0000259" key="2">
    <source>
        <dbReference type="SMART" id="SM00768"/>
    </source>
</evidence>
<organism evidence="5 6">
    <name type="scientific">Phtheirospermum japonicum</name>
    <dbReference type="NCBI Taxonomy" id="374723"/>
    <lineage>
        <taxon>Eukaryota</taxon>
        <taxon>Viridiplantae</taxon>
        <taxon>Streptophyta</taxon>
        <taxon>Embryophyta</taxon>
        <taxon>Tracheophyta</taxon>
        <taxon>Spermatophyta</taxon>
        <taxon>Magnoliopsida</taxon>
        <taxon>eudicotyledons</taxon>
        <taxon>Gunneridae</taxon>
        <taxon>Pentapetalae</taxon>
        <taxon>asterids</taxon>
        <taxon>lamiids</taxon>
        <taxon>Lamiales</taxon>
        <taxon>Orobanchaceae</taxon>
        <taxon>Orobanchaceae incertae sedis</taxon>
        <taxon>Phtheirospermum</taxon>
    </lineage>
</organism>
<evidence type="ECO:0000313" key="4">
    <source>
        <dbReference type="EMBL" id="GFQ06424.1"/>
    </source>
</evidence>
<reference evidence="5" key="1">
    <citation type="submission" date="2020-07" db="EMBL/GenBank/DDBJ databases">
        <title>Ethylene signaling mediates host invasion by parasitic plants.</title>
        <authorList>
            <person name="Yoshida S."/>
        </authorList>
    </citation>
    <scope>NUCLEOTIDE SEQUENCE</scope>
    <source>
        <strain evidence="5">Okayama</strain>
    </source>
</reference>
<dbReference type="EMBL" id="BMAC01000545">
    <property type="protein sequence ID" value="GFP98836.1"/>
    <property type="molecule type" value="Genomic_DNA"/>
</dbReference>
<evidence type="ECO:0000256" key="1">
    <source>
        <dbReference type="ARBA" id="ARBA00022729"/>
    </source>
</evidence>
<name>A0A830DMD9_9LAMI</name>
<dbReference type="Proteomes" id="UP000653305">
    <property type="component" value="Unassembled WGS sequence"/>
</dbReference>
<dbReference type="OrthoDB" id="1928574at2759"/>
<dbReference type="InterPro" id="IPR012946">
    <property type="entry name" value="X8"/>
</dbReference>
<feature type="domain" description="X8" evidence="2">
    <location>
        <begin position="1"/>
        <end position="85"/>
    </location>
</feature>
<evidence type="ECO:0000313" key="6">
    <source>
        <dbReference type="Proteomes" id="UP000653305"/>
    </source>
</evidence>
<dbReference type="AlphaFoldDB" id="A0A830DMD9"/>
<dbReference type="PANTHER" id="PTHR31044:SF52">
    <property type="entry name" value="OS01G0631500 PROTEIN"/>
    <property type="match status" value="1"/>
</dbReference>
<dbReference type="PANTHER" id="PTHR31044">
    <property type="entry name" value="BETA-1,3 GLUCANASE"/>
    <property type="match status" value="1"/>
</dbReference>
<dbReference type="InterPro" id="IPR044788">
    <property type="entry name" value="X8_dom_prot"/>
</dbReference>
<dbReference type="EMBL" id="BMAC01002169">
    <property type="protein sequence ID" value="GFQ07916.1"/>
    <property type="molecule type" value="Genomic_DNA"/>
</dbReference>
<gene>
    <name evidence="3" type="ORF">PHJA_002027500</name>
    <name evidence="4" type="ORF">PHJA_002786400</name>
    <name evidence="5" type="ORF">PHJA_002935600</name>
</gene>
<dbReference type="Pfam" id="PF07983">
    <property type="entry name" value="X8"/>
    <property type="match status" value="1"/>
</dbReference>
<keyword evidence="1" id="KW-0732">Signal</keyword>
<sequence>TYCVAKPSSSETALQNNYNFACGDAKVNCQAVKVGGACYQPDTLINHASVAMNLYYRAYGRNQWNCDFAKSGLITYTDPSKLAYFR</sequence>
<dbReference type="SMART" id="SM00768">
    <property type="entry name" value="X8"/>
    <property type="match status" value="1"/>
</dbReference>
<dbReference type="GO" id="GO:0009506">
    <property type="term" value="C:plasmodesma"/>
    <property type="evidence" value="ECO:0007669"/>
    <property type="project" value="UniProtKB-ARBA"/>
</dbReference>
<protein>
    <submittedName>
        <fullName evidence="5">Glucan endo-1 3-beta-d-glucosidase</fullName>
    </submittedName>
</protein>